<feature type="binding site" evidence="5">
    <location>
        <position position="329"/>
    </location>
    <ligand>
        <name>NAD(+)</name>
        <dbReference type="ChEBI" id="CHEBI:57540"/>
    </ligand>
</feature>
<evidence type="ECO:0000256" key="5">
    <source>
        <dbReference type="HAMAP-Rule" id="MF_00563"/>
    </source>
</evidence>
<feature type="binding site" evidence="5 6">
    <location>
        <position position="207"/>
    </location>
    <ligand>
        <name>substrate</name>
    </ligand>
</feature>
<dbReference type="RefSeq" id="WP_163472440.1">
    <property type="nucleotide sequence ID" value="NZ_JAAGWZ010000001.1"/>
</dbReference>
<dbReference type="GO" id="GO:0033353">
    <property type="term" value="P:S-adenosylmethionine cycle"/>
    <property type="evidence" value="ECO:0007669"/>
    <property type="project" value="TreeGrafter"/>
</dbReference>
<comment type="subcellular location">
    <subcellularLocation>
        <location evidence="5">Cytoplasm</location>
    </subcellularLocation>
</comment>
<dbReference type="InterPro" id="IPR000043">
    <property type="entry name" value="Adenosylhomocysteinase-like"/>
</dbReference>
<feature type="binding site" evidence="7">
    <location>
        <begin position="273"/>
        <end position="278"/>
    </location>
    <ligand>
        <name>NAD(+)</name>
        <dbReference type="ChEBI" id="CHEBI:57540"/>
    </ligand>
</feature>
<evidence type="ECO:0000256" key="3">
    <source>
        <dbReference type="ARBA" id="ARBA00022801"/>
    </source>
</evidence>
<comment type="catalytic activity">
    <reaction evidence="5 8">
        <text>S-adenosyl-L-homocysteine + H2O = L-homocysteine + adenosine</text>
        <dbReference type="Rhea" id="RHEA:21708"/>
        <dbReference type="ChEBI" id="CHEBI:15377"/>
        <dbReference type="ChEBI" id="CHEBI:16335"/>
        <dbReference type="ChEBI" id="CHEBI:57856"/>
        <dbReference type="ChEBI" id="CHEBI:58199"/>
        <dbReference type="EC" id="3.13.2.1"/>
    </reaction>
</comment>
<evidence type="ECO:0000256" key="1">
    <source>
        <dbReference type="ARBA" id="ARBA00007122"/>
    </source>
</evidence>
<comment type="pathway">
    <text evidence="5 8">Amino-acid biosynthesis; L-homocysteine biosynthesis; L-homocysteine from S-adenosyl-L-homocysteine: step 1/1.</text>
</comment>
<dbReference type="SMART" id="SM00996">
    <property type="entry name" value="AdoHcyase"/>
    <property type="match status" value="1"/>
</dbReference>
<dbReference type="Pfam" id="PF05221">
    <property type="entry name" value="AdoHcyase"/>
    <property type="match status" value="1"/>
</dbReference>
<dbReference type="PIRSF" id="PIRSF001109">
    <property type="entry name" value="Ad_hcy_hydrolase"/>
    <property type="match status" value="1"/>
</dbReference>
<reference evidence="11 12" key="1">
    <citation type="journal article" date="2014" name="Int. J. Syst. Evol. Microbiol.">
        <title>Description of Galbitalea soli gen. nov., sp. nov., and Frondihabitans sucicola sp. nov.</title>
        <authorList>
            <person name="Kim S.J."/>
            <person name="Lim J.M."/>
            <person name="Ahn J.H."/>
            <person name="Weon H.Y."/>
            <person name="Hamada M."/>
            <person name="Suzuki K."/>
            <person name="Ahn T.Y."/>
            <person name="Kwon S.W."/>
        </authorList>
    </citation>
    <scope>NUCLEOTIDE SEQUENCE [LARGE SCALE GENOMIC DNA]</scope>
    <source>
        <strain evidence="11 12">NBRC 108727</strain>
    </source>
</reference>
<dbReference type="UniPathway" id="UPA00314">
    <property type="reaction ID" value="UER00076"/>
</dbReference>
<feature type="domain" description="S-adenosyl-L-homocysteine hydrolase NAD binding" evidence="10">
    <location>
        <begin position="242"/>
        <end position="404"/>
    </location>
</feature>
<dbReference type="InterPro" id="IPR015878">
    <property type="entry name" value="Ado_hCys_hydrolase_NAD-bd"/>
</dbReference>
<dbReference type="AlphaFoldDB" id="A0A7C9TPN1"/>
<dbReference type="PROSITE" id="PS00739">
    <property type="entry name" value="ADOHCYASE_2"/>
    <property type="match status" value="1"/>
</dbReference>
<evidence type="ECO:0000313" key="12">
    <source>
        <dbReference type="Proteomes" id="UP000479756"/>
    </source>
</evidence>
<dbReference type="PANTHER" id="PTHR23420">
    <property type="entry name" value="ADENOSYLHOMOCYSTEINASE"/>
    <property type="match status" value="1"/>
</dbReference>
<dbReference type="HAMAP" id="MF_00563">
    <property type="entry name" value="AdoHcyase"/>
    <property type="match status" value="1"/>
</dbReference>
<dbReference type="GO" id="GO:0005829">
    <property type="term" value="C:cytosol"/>
    <property type="evidence" value="ECO:0007669"/>
    <property type="project" value="TreeGrafter"/>
</dbReference>
<dbReference type="SMART" id="SM00997">
    <property type="entry name" value="AdoHcyase_NAD"/>
    <property type="match status" value="1"/>
</dbReference>
<feature type="binding site" evidence="5 6">
    <location>
        <position position="241"/>
    </location>
    <ligand>
        <name>substrate</name>
    </ligand>
</feature>
<feature type="binding site" evidence="5">
    <location>
        <position position="242"/>
    </location>
    <ligand>
        <name>NAD(+)</name>
        <dbReference type="ChEBI" id="CHEBI:57540"/>
    </ligand>
</feature>
<feature type="binding site" evidence="5 6">
    <location>
        <position position="145"/>
    </location>
    <ligand>
        <name>substrate</name>
    </ligand>
</feature>
<dbReference type="Pfam" id="PF00670">
    <property type="entry name" value="AdoHcyase_NAD"/>
    <property type="match status" value="1"/>
</dbReference>
<dbReference type="Gene3D" id="3.40.50.1480">
    <property type="entry name" value="Adenosylhomocysteinase-like"/>
    <property type="match status" value="1"/>
</dbReference>
<evidence type="ECO:0000313" key="11">
    <source>
        <dbReference type="EMBL" id="NEM90836.1"/>
    </source>
</evidence>
<comment type="caution">
    <text evidence="5">Lacks conserved residue(s) required for the propagation of feature annotation.</text>
</comment>
<evidence type="ECO:0000256" key="4">
    <source>
        <dbReference type="ARBA" id="ARBA00023027"/>
    </source>
</evidence>
<feature type="binding site" evidence="5 7">
    <location>
        <position position="294"/>
    </location>
    <ligand>
        <name>NAD(+)</name>
        <dbReference type="ChEBI" id="CHEBI:57540"/>
    </ligand>
</feature>
<keyword evidence="4 5" id="KW-0520">NAD</keyword>
<feature type="binding site" evidence="5 7">
    <location>
        <begin position="208"/>
        <end position="210"/>
    </location>
    <ligand>
        <name>NAD(+)</name>
        <dbReference type="ChEBI" id="CHEBI:57540"/>
    </ligand>
</feature>
<evidence type="ECO:0000259" key="10">
    <source>
        <dbReference type="SMART" id="SM00997"/>
    </source>
</evidence>
<dbReference type="Proteomes" id="UP000479756">
    <property type="component" value="Unassembled WGS sequence"/>
</dbReference>
<feature type="binding site" evidence="5">
    <location>
        <begin position="271"/>
        <end position="276"/>
    </location>
    <ligand>
        <name>NAD(+)</name>
        <dbReference type="ChEBI" id="CHEBI:57540"/>
    </ligand>
</feature>
<comment type="similarity">
    <text evidence="1 5 9">Belongs to the adenosylhomocysteinase family.</text>
</comment>
<organism evidence="11 12">
    <name type="scientific">Galbitalea soli</name>
    <dbReference type="NCBI Taxonomy" id="1268042"/>
    <lineage>
        <taxon>Bacteria</taxon>
        <taxon>Bacillati</taxon>
        <taxon>Actinomycetota</taxon>
        <taxon>Actinomycetes</taxon>
        <taxon>Micrococcales</taxon>
        <taxon>Microbacteriaceae</taxon>
        <taxon>Galbitalea</taxon>
    </lineage>
</organism>
<dbReference type="NCBIfam" id="NF004005">
    <property type="entry name" value="PRK05476.2-3"/>
    <property type="match status" value="1"/>
</dbReference>
<keyword evidence="5" id="KW-0963">Cytoplasm</keyword>
<dbReference type="NCBIfam" id="TIGR00936">
    <property type="entry name" value="ahcY"/>
    <property type="match status" value="1"/>
</dbReference>
<evidence type="ECO:0000256" key="8">
    <source>
        <dbReference type="RuleBase" id="RU000548"/>
    </source>
</evidence>
<dbReference type="SUPFAM" id="SSF51735">
    <property type="entry name" value="NAD(P)-binding Rossmann-fold domains"/>
    <property type="match status" value="1"/>
</dbReference>
<dbReference type="SUPFAM" id="SSF52283">
    <property type="entry name" value="Formate/glycerate dehydrogenase catalytic domain-like"/>
    <property type="match status" value="1"/>
</dbReference>
<feature type="binding site" evidence="5 6">
    <location>
        <position position="59"/>
    </location>
    <ligand>
        <name>substrate</name>
    </ligand>
</feature>
<gene>
    <name evidence="5" type="primary">ahcY</name>
    <name evidence="11" type="ORF">G3T37_05655</name>
</gene>
<dbReference type="GO" id="GO:0004013">
    <property type="term" value="F:adenosylhomocysteinase activity"/>
    <property type="evidence" value="ECO:0007669"/>
    <property type="project" value="UniProtKB-UniRule"/>
</dbReference>
<feature type="binding site" evidence="7">
    <location>
        <position position="405"/>
    </location>
    <ligand>
        <name>NAD(+)</name>
        <dbReference type="ChEBI" id="CHEBI:57540"/>
    </ligand>
</feature>
<dbReference type="InterPro" id="IPR042172">
    <property type="entry name" value="Adenosylhomocyst_ase-like_sf"/>
</dbReference>
<dbReference type="InterPro" id="IPR020082">
    <property type="entry name" value="S-Ado-L-homoCys_hydrolase_CS"/>
</dbReference>
<evidence type="ECO:0000256" key="6">
    <source>
        <dbReference type="PIRSR" id="PIRSR001109-1"/>
    </source>
</evidence>
<name>A0A7C9TPN1_9MICO</name>
<evidence type="ECO:0000256" key="7">
    <source>
        <dbReference type="PIRSR" id="PIRSR001109-2"/>
    </source>
</evidence>
<dbReference type="InterPro" id="IPR036291">
    <property type="entry name" value="NAD(P)-bd_dom_sf"/>
</dbReference>
<comment type="cofactor">
    <cofactor evidence="5 7 8">
        <name>NAD(+)</name>
        <dbReference type="ChEBI" id="CHEBI:57540"/>
    </cofactor>
    <text evidence="5 7 8">Binds 1 NAD(+) per subunit.</text>
</comment>
<dbReference type="EC" id="3.13.2.1" evidence="5"/>
<keyword evidence="3 5" id="KW-0378">Hydrolase</keyword>
<dbReference type="CDD" id="cd00401">
    <property type="entry name" value="SAHH"/>
    <property type="match status" value="1"/>
</dbReference>
<dbReference type="EMBL" id="JAAGWZ010000001">
    <property type="protein sequence ID" value="NEM90836.1"/>
    <property type="molecule type" value="Genomic_DNA"/>
</dbReference>
<keyword evidence="12" id="KW-1185">Reference proteome</keyword>
<dbReference type="GO" id="GO:0071269">
    <property type="term" value="P:L-homocysteine biosynthetic process"/>
    <property type="evidence" value="ECO:0007669"/>
    <property type="project" value="UniProtKB-UniRule"/>
</dbReference>
<protein>
    <recommendedName>
        <fullName evidence="5">Adenosylhomocysteinase</fullName>
        <ecNumber evidence="5">3.13.2.1</ecNumber>
    </recommendedName>
    <alternativeName>
        <fullName evidence="5">S-adenosyl-L-homocysteine hydrolase</fullName>
        <shortName evidence="5">AdoHcyase</shortName>
    </alternativeName>
</protein>
<comment type="caution">
    <text evidence="11">The sequence shown here is derived from an EMBL/GenBank/DDBJ whole genome shotgun (WGS) entry which is preliminary data.</text>
</comment>
<dbReference type="PANTHER" id="PTHR23420:SF0">
    <property type="entry name" value="ADENOSYLHOMOCYSTEINASE"/>
    <property type="match status" value="1"/>
</dbReference>
<comment type="function">
    <text evidence="5">May play a key role in the regulation of the intracellular concentration of adenosylhomocysteine.</text>
</comment>
<proteinExistence type="inferred from homology"/>
<evidence type="ECO:0000256" key="9">
    <source>
        <dbReference type="RuleBase" id="RU004166"/>
    </source>
</evidence>
<feature type="binding site" evidence="5 7">
    <location>
        <position position="398"/>
    </location>
    <ligand>
        <name>NAD(+)</name>
        <dbReference type="ChEBI" id="CHEBI:57540"/>
    </ligand>
</feature>
<dbReference type="FunFam" id="3.40.50.720:FF:000004">
    <property type="entry name" value="Adenosylhomocysteinase"/>
    <property type="match status" value="1"/>
</dbReference>
<accession>A0A7C9TPN1</accession>
<dbReference type="PROSITE" id="PS00738">
    <property type="entry name" value="ADOHCYASE_1"/>
    <property type="match status" value="1"/>
</dbReference>
<dbReference type="GO" id="GO:0006730">
    <property type="term" value="P:one-carbon metabolic process"/>
    <property type="evidence" value="ECO:0007669"/>
    <property type="project" value="UniProtKB-UniRule"/>
</dbReference>
<sequence>MPTATTLSFRVADIQLAEAGRHQIRLAENEMPGLMALRAEFGESKPLAGARIAGSLHMTVQTAVLIETLVALGARVRWASCNIFSTQDEAAAAIAVGPTGTPEAPAGVPVFAWKGETLEEYWSCTEQIFDWSDEGELGPNMILDDGGDATLLVHKGREFELAKAVPETLETDSHEYGVILNVLRRSLAASPDRWTRIAAEIQGVTEETTTGVHRLYELAKSGELLFPAINVNDSVTKSKFDNKYGIRHSLPDGINRATDVLIGGKVAFVAGYGDVGKGAAEALRGQGARVIVSEVDPICALQAAMDGYQVTTLEDVLGEVDIVVTGTGNENVITVEHLLGMKHLAIVANVGHFDNEIDMASLEKLPGAVKVEIKPQVHEWRLPSGRSVLILSEGRLMNLGNATGHPSFVMSNSFTNQVLAQIELWAHRENYTTEVFVLPKHLDEKVARLHLDALGVKLTTLTPQQADYIGVPVEGPYKVDHYRY</sequence>
<evidence type="ECO:0000256" key="2">
    <source>
        <dbReference type="ARBA" id="ARBA00022563"/>
    </source>
</evidence>
<keyword evidence="2 5" id="KW-0554">One-carbon metabolism</keyword>
<dbReference type="Gene3D" id="3.40.50.720">
    <property type="entry name" value="NAD(P)-binding Rossmann-like Domain"/>
    <property type="match status" value="1"/>
</dbReference>
<feature type="binding site" evidence="5 6">
    <location>
        <position position="237"/>
    </location>
    <ligand>
        <name>substrate</name>
    </ligand>
</feature>